<evidence type="ECO:0000313" key="2">
    <source>
        <dbReference type="Proteomes" id="UP001057402"/>
    </source>
</evidence>
<accession>A0ACB9NA13</accession>
<gene>
    <name evidence="1" type="ORF">MLD38_029648</name>
</gene>
<keyword evidence="2" id="KW-1185">Reference proteome</keyword>
<organism evidence="1 2">
    <name type="scientific">Melastoma candidum</name>
    <dbReference type="NCBI Taxonomy" id="119954"/>
    <lineage>
        <taxon>Eukaryota</taxon>
        <taxon>Viridiplantae</taxon>
        <taxon>Streptophyta</taxon>
        <taxon>Embryophyta</taxon>
        <taxon>Tracheophyta</taxon>
        <taxon>Spermatophyta</taxon>
        <taxon>Magnoliopsida</taxon>
        <taxon>eudicotyledons</taxon>
        <taxon>Gunneridae</taxon>
        <taxon>Pentapetalae</taxon>
        <taxon>rosids</taxon>
        <taxon>malvids</taxon>
        <taxon>Myrtales</taxon>
        <taxon>Melastomataceae</taxon>
        <taxon>Melastomatoideae</taxon>
        <taxon>Melastomateae</taxon>
        <taxon>Melastoma</taxon>
    </lineage>
</organism>
<sequence>MSDDTVHFECIFGFIISWFTADQSKPSFDMKFLVPIRVKNTNFRPYKYDATAVDFTYGGVVVGQVIIPKSKANFKSTKKIDVEVSLNSNALSTAASSGLANKLGSGVITLGSQGR</sequence>
<reference evidence="2" key="1">
    <citation type="journal article" date="2023" name="Front. Plant Sci.">
        <title>Chromosomal-level genome assembly of Melastoma candidum provides insights into trichome evolution.</title>
        <authorList>
            <person name="Zhong Y."/>
            <person name="Wu W."/>
            <person name="Sun C."/>
            <person name="Zou P."/>
            <person name="Liu Y."/>
            <person name="Dai S."/>
            <person name="Zhou R."/>
        </authorList>
    </citation>
    <scope>NUCLEOTIDE SEQUENCE [LARGE SCALE GENOMIC DNA]</scope>
</reference>
<protein>
    <submittedName>
        <fullName evidence="1">Uncharacterized protein</fullName>
    </submittedName>
</protein>
<name>A0ACB9NA13_9MYRT</name>
<dbReference type="EMBL" id="CM042887">
    <property type="protein sequence ID" value="KAI4331460.1"/>
    <property type="molecule type" value="Genomic_DNA"/>
</dbReference>
<comment type="caution">
    <text evidence="1">The sequence shown here is derived from an EMBL/GenBank/DDBJ whole genome shotgun (WGS) entry which is preliminary data.</text>
</comment>
<proteinExistence type="predicted"/>
<dbReference type="Proteomes" id="UP001057402">
    <property type="component" value="Chromosome 8"/>
</dbReference>
<evidence type="ECO:0000313" key="1">
    <source>
        <dbReference type="EMBL" id="KAI4331460.1"/>
    </source>
</evidence>